<feature type="compositionally biased region" description="Polar residues" evidence="1">
    <location>
        <begin position="1"/>
        <end position="11"/>
    </location>
</feature>
<dbReference type="EMBL" id="HBNR01072353">
    <property type="protein sequence ID" value="CAE4647904.1"/>
    <property type="molecule type" value="Transcribed_RNA"/>
</dbReference>
<feature type="region of interest" description="Disordered" evidence="1">
    <location>
        <begin position="126"/>
        <end position="158"/>
    </location>
</feature>
<feature type="region of interest" description="Disordered" evidence="1">
    <location>
        <begin position="181"/>
        <end position="205"/>
    </location>
</feature>
<protein>
    <submittedName>
        <fullName evidence="2">Uncharacterized protein</fullName>
    </submittedName>
</protein>
<organism evidence="2">
    <name type="scientific">Alexandrium monilatum</name>
    <dbReference type="NCBI Taxonomy" id="311494"/>
    <lineage>
        <taxon>Eukaryota</taxon>
        <taxon>Sar</taxon>
        <taxon>Alveolata</taxon>
        <taxon>Dinophyceae</taxon>
        <taxon>Gonyaulacales</taxon>
        <taxon>Pyrocystaceae</taxon>
        <taxon>Alexandrium</taxon>
    </lineage>
</organism>
<proteinExistence type="predicted"/>
<evidence type="ECO:0000256" key="1">
    <source>
        <dbReference type="SAM" id="MobiDB-lite"/>
    </source>
</evidence>
<reference evidence="2" key="1">
    <citation type="submission" date="2021-01" db="EMBL/GenBank/DDBJ databases">
        <authorList>
            <person name="Corre E."/>
            <person name="Pelletier E."/>
            <person name="Niang G."/>
            <person name="Scheremetjew M."/>
            <person name="Finn R."/>
            <person name="Kale V."/>
            <person name="Holt S."/>
            <person name="Cochrane G."/>
            <person name="Meng A."/>
            <person name="Brown T."/>
            <person name="Cohen L."/>
        </authorList>
    </citation>
    <scope>NUCLEOTIDE SEQUENCE</scope>
    <source>
        <strain evidence="2">CCMP3105</strain>
    </source>
</reference>
<dbReference type="AlphaFoldDB" id="A0A7S4SJR8"/>
<sequence>MAQGGPSQPGNWQAMDVFQPQFEGGGPPVLVRNTFLDIDDRPPTPPALQRAKTAPPPRSNSLIVEGEERQAGPDSSSSSSEESVEEKPRRAKSGGVEALRSPNSPLDRPVTRDCYERREDWRWVPSASSAQGVTAKASTPSGSPGASPLPPGEGQPPVMYPQPMVRRPEVSMMPVMLPVDAGLPAGDAPGQQQQHAPGRGAGWPEPAPMAPVPTLAAAGGGAGSIEVSASAVPAAVPASIAPGTDDLAPLAAPQPQTLTRAFSINSGYFRVHWTVDARKLRGNDKQAVSPPFELSFGNQFPSVTFKMMIYPKVMNDSKGGASFKKARGRGFVQLKCEAELSEAIANVSFRISIGSGESKQAPRGPKSHNFSCSAVCGLDKEEEEWDFQSVVDQESMTFVVCLEIVPCPCK</sequence>
<name>A0A7S4SJR8_9DINO</name>
<feature type="compositionally biased region" description="Pro residues" evidence="1">
    <location>
        <begin position="147"/>
        <end position="158"/>
    </location>
</feature>
<accession>A0A7S4SJR8</accession>
<evidence type="ECO:0000313" key="2">
    <source>
        <dbReference type="EMBL" id="CAE4647904.1"/>
    </source>
</evidence>
<feature type="region of interest" description="Disordered" evidence="1">
    <location>
        <begin position="1"/>
        <end position="111"/>
    </location>
</feature>
<gene>
    <name evidence="2" type="ORF">AMON00008_LOCUS51284</name>
</gene>